<gene>
    <name evidence="1" type="ORF">L873DRAFT_1444174</name>
</gene>
<sequence length="75" mass="8710">MTNCTPCFTHVATSHRREQNTISQAESEQNNIPVSRQRCKVQMSCHNVFVGRNFFFPASFACRHFFLWFFGFSAA</sequence>
<dbReference type="Proteomes" id="UP000276215">
    <property type="component" value="Unassembled WGS sequence"/>
</dbReference>
<evidence type="ECO:0000313" key="2">
    <source>
        <dbReference type="Proteomes" id="UP000276215"/>
    </source>
</evidence>
<evidence type="ECO:0000313" key="1">
    <source>
        <dbReference type="EMBL" id="RPA94309.1"/>
    </source>
</evidence>
<organism evidence="1 2">
    <name type="scientific">Choiromyces venosus 120613-1</name>
    <dbReference type="NCBI Taxonomy" id="1336337"/>
    <lineage>
        <taxon>Eukaryota</taxon>
        <taxon>Fungi</taxon>
        <taxon>Dikarya</taxon>
        <taxon>Ascomycota</taxon>
        <taxon>Pezizomycotina</taxon>
        <taxon>Pezizomycetes</taxon>
        <taxon>Pezizales</taxon>
        <taxon>Tuberaceae</taxon>
        <taxon>Choiromyces</taxon>
    </lineage>
</organism>
<keyword evidence="2" id="KW-1185">Reference proteome</keyword>
<dbReference type="EMBL" id="ML120439">
    <property type="protein sequence ID" value="RPA94309.1"/>
    <property type="molecule type" value="Genomic_DNA"/>
</dbReference>
<protein>
    <submittedName>
        <fullName evidence="1">Uncharacterized protein</fullName>
    </submittedName>
</protein>
<reference evidence="1 2" key="1">
    <citation type="journal article" date="2018" name="Nat. Ecol. Evol.">
        <title>Pezizomycetes genomes reveal the molecular basis of ectomycorrhizal truffle lifestyle.</title>
        <authorList>
            <person name="Murat C."/>
            <person name="Payen T."/>
            <person name="Noel B."/>
            <person name="Kuo A."/>
            <person name="Morin E."/>
            <person name="Chen J."/>
            <person name="Kohler A."/>
            <person name="Krizsan K."/>
            <person name="Balestrini R."/>
            <person name="Da Silva C."/>
            <person name="Montanini B."/>
            <person name="Hainaut M."/>
            <person name="Levati E."/>
            <person name="Barry K.W."/>
            <person name="Belfiori B."/>
            <person name="Cichocki N."/>
            <person name="Clum A."/>
            <person name="Dockter R.B."/>
            <person name="Fauchery L."/>
            <person name="Guy J."/>
            <person name="Iotti M."/>
            <person name="Le Tacon F."/>
            <person name="Lindquist E.A."/>
            <person name="Lipzen A."/>
            <person name="Malagnac F."/>
            <person name="Mello A."/>
            <person name="Molinier V."/>
            <person name="Miyauchi S."/>
            <person name="Poulain J."/>
            <person name="Riccioni C."/>
            <person name="Rubini A."/>
            <person name="Sitrit Y."/>
            <person name="Splivallo R."/>
            <person name="Traeger S."/>
            <person name="Wang M."/>
            <person name="Zifcakova L."/>
            <person name="Wipf D."/>
            <person name="Zambonelli A."/>
            <person name="Paolocci F."/>
            <person name="Nowrousian M."/>
            <person name="Ottonello S."/>
            <person name="Baldrian P."/>
            <person name="Spatafora J.W."/>
            <person name="Henrissat B."/>
            <person name="Nagy L.G."/>
            <person name="Aury J.M."/>
            <person name="Wincker P."/>
            <person name="Grigoriev I.V."/>
            <person name="Bonfante P."/>
            <person name="Martin F.M."/>
        </authorList>
    </citation>
    <scope>NUCLEOTIDE SEQUENCE [LARGE SCALE GENOMIC DNA]</scope>
    <source>
        <strain evidence="1 2">120613-1</strain>
    </source>
</reference>
<dbReference type="AlphaFoldDB" id="A0A3N4J7Q1"/>
<name>A0A3N4J7Q1_9PEZI</name>
<proteinExistence type="predicted"/>
<accession>A0A3N4J7Q1</accession>